<feature type="transmembrane region" description="Helical" evidence="1">
    <location>
        <begin position="46"/>
        <end position="64"/>
    </location>
</feature>
<organism evidence="2 3">
    <name type="scientific">Spongiivirga citrea</name>
    <dbReference type="NCBI Taxonomy" id="1481457"/>
    <lineage>
        <taxon>Bacteria</taxon>
        <taxon>Pseudomonadati</taxon>
        <taxon>Bacteroidota</taxon>
        <taxon>Flavobacteriia</taxon>
        <taxon>Flavobacteriales</taxon>
        <taxon>Flavobacteriaceae</taxon>
        <taxon>Spongiivirga</taxon>
    </lineage>
</organism>
<keyword evidence="1" id="KW-1133">Transmembrane helix</keyword>
<evidence type="ECO:0000256" key="1">
    <source>
        <dbReference type="SAM" id="Phobius"/>
    </source>
</evidence>
<keyword evidence="1" id="KW-0812">Transmembrane</keyword>
<evidence type="ECO:0000313" key="3">
    <source>
        <dbReference type="Proteomes" id="UP000474296"/>
    </source>
</evidence>
<keyword evidence="1" id="KW-0472">Membrane</keyword>
<comment type="caution">
    <text evidence="2">The sequence shown here is derived from an EMBL/GenBank/DDBJ whole genome shotgun (WGS) entry which is preliminary data.</text>
</comment>
<dbReference type="Proteomes" id="UP000474296">
    <property type="component" value="Unassembled WGS sequence"/>
</dbReference>
<name>A0A6M0CIM1_9FLAO</name>
<dbReference type="AlphaFoldDB" id="A0A6M0CIM1"/>
<evidence type="ECO:0000313" key="2">
    <source>
        <dbReference type="EMBL" id="NER16793.1"/>
    </source>
</evidence>
<dbReference type="EMBL" id="JAABOQ010000002">
    <property type="protein sequence ID" value="NER16793.1"/>
    <property type="molecule type" value="Genomic_DNA"/>
</dbReference>
<dbReference type="RefSeq" id="WP_164030306.1">
    <property type="nucleotide sequence ID" value="NZ_JAABOQ010000002.1"/>
</dbReference>
<gene>
    <name evidence="2" type="ORF">GWK10_06200</name>
</gene>
<protein>
    <submittedName>
        <fullName evidence="2">Uncharacterized protein</fullName>
    </submittedName>
</protein>
<keyword evidence="3" id="KW-1185">Reference proteome</keyword>
<feature type="transmembrane region" description="Helical" evidence="1">
    <location>
        <begin position="7"/>
        <end position="26"/>
    </location>
</feature>
<reference evidence="2 3" key="1">
    <citation type="submission" date="2020-01" db="EMBL/GenBank/DDBJ databases">
        <title>Spongiivirga citrea KCTC 32990T.</title>
        <authorList>
            <person name="Wang G."/>
        </authorList>
    </citation>
    <scope>NUCLEOTIDE SEQUENCE [LARGE SCALE GENOMIC DNA]</scope>
    <source>
        <strain evidence="2 3">KCTC 32990</strain>
    </source>
</reference>
<proteinExistence type="predicted"/>
<accession>A0A6M0CIM1</accession>
<sequence>MAVKKLIGLIMFLATISDFLLIIRVSKLSNEQGLPNPCSQSPLSSIIALMFLTIAFFFGISLLLEKFNGNKN</sequence>